<dbReference type="SUPFAM" id="SSF46785">
    <property type="entry name" value="Winged helix' DNA-binding domain"/>
    <property type="match status" value="1"/>
</dbReference>
<keyword evidence="4" id="KW-1185">Reference proteome</keyword>
<evidence type="ECO:0000313" key="3">
    <source>
        <dbReference type="EMBL" id="KAI7733493.1"/>
    </source>
</evidence>
<reference evidence="3" key="1">
    <citation type="submission" date="2022-06" db="EMBL/GenBank/DDBJ databases">
        <title>Uncovering the hologenomic basis of an extraordinary plant invasion.</title>
        <authorList>
            <person name="Bieker V.C."/>
            <person name="Martin M.D."/>
            <person name="Gilbert T."/>
            <person name="Hodgins K."/>
            <person name="Battlay P."/>
            <person name="Petersen B."/>
            <person name="Wilson J."/>
        </authorList>
    </citation>
    <scope>NUCLEOTIDE SEQUENCE</scope>
    <source>
        <strain evidence="3">AA19_3_7</strain>
        <tissue evidence="3">Leaf</tissue>
    </source>
</reference>
<dbReference type="CDD" id="cd08674">
    <property type="entry name" value="Cdt1_m"/>
    <property type="match status" value="1"/>
</dbReference>
<feature type="region of interest" description="Disordered" evidence="1">
    <location>
        <begin position="58"/>
        <end position="81"/>
    </location>
</feature>
<gene>
    <name evidence="3" type="ORF">M8C21_023791</name>
</gene>
<dbReference type="GO" id="GO:0070182">
    <property type="term" value="F:DNA polymerase binding"/>
    <property type="evidence" value="ECO:0007669"/>
    <property type="project" value="TreeGrafter"/>
</dbReference>
<sequence length="452" mass="51315">MDQKQHEVEQTVNILPVALKSCSELMTPTKKPHIHETPNFDVGLASKSCSEFMTPTKEPHIHETSNFDPGLVTPTPQKTEETVNNRCKKENAKVLPEKQAIEQNPYEGEEIATGSPTPTKKSPILEIPHVDADLVSPTLEQTEETLNDSSEKEPAELPEKYKLLLELFDRMTTSLRLLNLRNQLPTFQNIRRAVEALTWRKFSYKNLAQIKFILPEAVQIDKILLHNKKTFLMEPDIKVTLLFDVTEGHNEHSDYIALSRLISSRLFKFVNEHSEDYDVPEAELPEPFNRKESTVSAKSFPMDPSIRILPNHDETEPLNPSHLPSSFKRHFSAKEFKTKLSQSSIQPSPIKKTSYSTCLYSMKQESALEVADENTPMKNPLVINEIDIETPDLSTPKRSVSTEDNKPKNMFTQETLGSSLFAKRTLDFSKIDEENAFLDVNFTSDSGPSAKH</sequence>
<dbReference type="EMBL" id="JAMZMK010009968">
    <property type="protein sequence ID" value="KAI7733493.1"/>
    <property type="molecule type" value="Genomic_DNA"/>
</dbReference>
<proteinExistence type="predicted"/>
<name>A0AAD5C347_AMBAR</name>
<evidence type="ECO:0000313" key="4">
    <source>
        <dbReference type="Proteomes" id="UP001206925"/>
    </source>
</evidence>
<comment type="caution">
    <text evidence="3">The sequence shown here is derived from an EMBL/GenBank/DDBJ whole genome shotgun (WGS) entry which is preliminary data.</text>
</comment>
<dbReference type="GO" id="GO:0030174">
    <property type="term" value="P:regulation of DNA-templated DNA replication initiation"/>
    <property type="evidence" value="ECO:0007669"/>
    <property type="project" value="InterPro"/>
</dbReference>
<dbReference type="Pfam" id="PF08839">
    <property type="entry name" value="CDT1"/>
    <property type="match status" value="1"/>
</dbReference>
<dbReference type="AlphaFoldDB" id="A0AAD5C347"/>
<dbReference type="InterPro" id="IPR045173">
    <property type="entry name" value="Cdt1"/>
</dbReference>
<dbReference type="InterPro" id="IPR014939">
    <property type="entry name" value="CDT1_Gemini-bd-like"/>
</dbReference>
<dbReference type="GO" id="GO:0005634">
    <property type="term" value="C:nucleus"/>
    <property type="evidence" value="ECO:0007669"/>
    <property type="project" value="TreeGrafter"/>
</dbReference>
<dbReference type="GO" id="GO:0003677">
    <property type="term" value="F:DNA binding"/>
    <property type="evidence" value="ECO:0007669"/>
    <property type="project" value="InterPro"/>
</dbReference>
<evidence type="ECO:0000256" key="1">
    <source>
        <dbReference type="SAM" id="MobiDB-lite"/>
    </source>
</evidence>
<evidence type="ECO:0000259" key="2">
    <source>
        <dbReference type="SMART" id="SM01075"/>
    </source>
</evidence>
<dbReference type="GO" id="GO:0071163">
    <property type="term" value="P:DNA replication preinitiation complex assembly"/>
    <property type="evidence" value="ECO:0007669"/>
    <property type="project" value="InterPro"/>
</dbReference>
<dbReference type="GO" id="GO:0000076">
    <property type="term" value="P:DNA replication checkpoint signaling"/>
    <property type="evidence" value="ECO:0007669"/>
    <property type="project" value="TreeGrafter"/>
</dbReference>
<dbReference type="InterPro" id="IPR036390">
    <property type="entry name" value="WH_DNA-bd_sf"/>
</dbReference>
<feature type="domain" description="CDT1 Geminin-binding" evidence="2">
    <location>
        <begin position="157"/>
        <end position="286"/>
    </location>
</feature>
<accession>A0AAD5C347</accession>
<dbReference type="GO" id="GO:0000278">
    <property type="term" value="P:mitotic cell cycle"/>
    <property type="evidence" value="ECO:0007669"/>
    <property type="project" value="TreeGrafter"/>
</dbReference>
<dbReference type="SMART" id="SM01075">
    <property type="entry name" value="CDT1"/>
    <property type="match status" value="1"/>
</dbReference>
<protein>
    <recommendedName>
        <fullName evidence="2">CDT1 Geminin-binding domain-containing protein</fullName>
    </recommendedName>
</protein>
<organism evidence="3 4">
    <name type="scientific">Ambrosia artemisiifolia</name>
    <name type="common">Common ragweed</name>
    <dbReference type="NCBI Taxonomy" id="4212"/>
    <lineage>
        <taxon>Eukaryota</taxon>
        <taxon>Viridiplantae</taxon>
        <taxon>Streptophyta</taxon>
        <taxon>Embryophyta</taxon>
        <taxon>Tracheophyta</taxon>
        <taxon>Spermatophyta</taxon>
        <taxon>Magnoliopsida</taxon>
        <taxon>eudicotyledons</taxon>
        <taxon>Gunneridae</taxon>
        <taxon>Pentapetalae</taxon>
        <taxon>asterids</taxon>
        <taxon>campanulids</taxon>
        <taxon>Asterales</taxon>
        <taxon>Asteraceae</taxon>
        <taxon>Asteroideae</taxon>
        <taxon>Heliantheae alliance</taxon>
        <taxon>Heliantheae</taxon>
        <taxon>Ambrosia</taxon>
    </lineage>
</organism>
<dbReference type="PANTHER" id="PTHR28637">
    <property type="entry name" value="DNA REPLICATION FACTOR CDT1"/>
    <property type="match status" value="1"/>
</dbReference>
<dbReference type="Proteomes" id="UP001206925">
    <property type="component" value="Unassembled WGS sequence"/>
</dbReference>
<dbReference type="PANTHER" id="PTHR28637:SF13">
    <property type="entry name" value="EXPRESSED PROTEIN"/>
    <property type="match status" value="1"/>
</dbReference>